<reference evidence="1 2" key="1">
    <citation type="submission" date="2022-04" db="EMBL/GenBank/DDBJ databases">
        <title>Spirosoma sp. strain RP8 genome sequencing and assembly.</title>
        <authorList>
            <person name="Jung Y."/>
        </authorList>
    </citation>
    <scope>NUCLEOTIDE SEQUENCE [LARGE SCALE GENOMIC DNA]</scope>
    <source>
        <strain evidence="1 2">RP8</strain>
    </source>
</reference>
<sequence>MRSIYPEGVDKVVELVGSSTLQASLRCLKLGSTGSMSGMLAESWSSPQFVPMDFIPAMGRLTTYNSGQVTNPAMAFQHYIRQVEAGQI</sequence>
<dbReference type="RefSeq" id="WP_232563703.1">
    <property type="nucleotide sequence ID" value="NZ_JALPRF010000009.1"/>
</dbReference>
<dbReference type="EMBL" id="JALPRF010000009">
    <property type="protein sequence ID" value="MCK8495523.1"/>
    <property type="molecule type" value="Genomic_DNA"/>
</dbReference>
<dbReference type="SUPFAM" id="SSF51735">
    <property type="entry name" value="NAD(P)-binding Rossmann-fold domains"/>
    <property type="match status" value="1"/>
</dbReference>
<keyword evidence="2" id="KW-1185">Reference proteome</keyword>
<dbReference type="Proteomes" id="UP001202180">
    <property type="component" value="Unassembled WGS sequence"/>
</dbReference>
<name>A0ABT0HTN9_9BACT</name>
<dbReference type="Gene3D" id="3.40.50.720">
    <property type="entry name" value="NAD(P)-binding Rossmann-like Domain"/>
    <property type="match status" value="1"/>
</dbReference>
<accession>A0ABT0HTN9</accession>
<organism evidence="1 2">
    <name type="scientific">Spirosoma liriopis</name>
    <dbReference type="NCBI Taxonomy" id="2937440"/>
    <lineage>
        <taxon>Bacteria</taxon>
        <taxon>Pseudomonadati</taxon>
        <taxon>Bacteroidota</taxon>
        <taxon>Cytophagia</taxon>
        <taxon>Cytophagales</taxon>
        <taxon>Cytophagaceae</taxon>
        <taxon>Spirosoma</taxon>
    </lineage>
</organism>
<gene>
    <name evidence="1" type="ORF">M0L20_26900</name>
</gene>
<dbReference type="InterPro" id="IPR036291">
    <property type="entry name" value="NAD(P)-bd_dom_sf"/>
</dbReference>
<evidence type="ECO:0000313" key="1">
    <source>
        <dbReference type="EMBL" id="MCK8495523.1"/>
    </source>
</evidence>
<evidence type="ECO:0000313" key="2">
    <source>
        <dbReference type="Proteomes" id="UP001202180"/>
    </source>
</evidence>
<proteinExistence type="predicted"/>
<comment type="caution">
    <text evidence="1">The sequence shown here is derived from an EMBL/GenBank/DDBJ whole genome shotgun (WGS) entry which is preliminary data.</text>
</comment>
<protein>
    <submittedName>
        <fullName evidence="1">Uncharacterized protein</fullName>
    </submittedName>
</protein>